<evidence type="ECO:0000313" key="3">
    <source>
        <dbReference type="Proteomes" id="UP001622496"/>
    </source>
</evidence>
<name>A0ABZ1K3U5_9ACTN</name>
<reference evidence="2 3" key="1">
    <citation type="submission" date="2022-10" db="EMBL/GenBank/DDBJ databases">
        <title>The complete genomes of actinobacterial strains from the NBC collection.</title>
        <authorList>
            <person name="Joergensen T.S."/>
            <person name="Alvarez Arevalo M."/>
            <person name="Sterndorff E.B."/>
            <person name="Faurdal D."/>
            <person name="Vuksanovic O."/>
            <person name="Mourched A.-S."/>
            <person name="Charusanti P."/>
            <person name="Shaw S."/>
            <person name="Blin K."/>
            <person name="Weber T."/>
        </authorList>
    </citation>
    <scope>NUCLEOTIDE SEQUENCE [LARGE SCALE GENOMIC DNA]</scope>
    <source>
        <strain evidence="2 3">NBC_00185</strain>
    </source>
</reference>
<protein>
    <submittedName>
        <fullName evidence="2">Uncharacterized protein</fullName>
    </submittedName>
</protein>
<feature type="compositionally biased region" description="Gly residues" evidence="1">
    <location>
        <begin position="32"/>
        <end position="66"/>
    </location>
</feature>
<proteinExistence type="predicted"/>
<evidence type="ECO:0000313" key="2">
    <source>
        <dbReference type="EMBL" id="WTP67136.1"/>
    </source>
</evidence>
<dbReference type="EMBL" id="CP108135">
    <property type="protein sequence ID" value="WTP67136.1"/>
    <property type="molecule type" value="Genomic_DNA"/>
</dbReference>
<dbReference type="Proteomes" id="UP001622496">
    <property type="component" value="Chromosome"/>
</dbReference>
<dbReference type="RefSeq" id="WP_406188385.1">
    <property type="nucleotide sequence ID" value="NZ_CP108135.1"/>
</dbReference>
<keyword evidence="3" id="KW-1185">Reference proteome</keyword>
<feature type="compositionally biased region" description="Low complexity" evidence="1">
    <location>
        <begin position="67"/>
        <end position="86"/>
    </location>
</feature>
<feature type="region of interest" description="Disordered" evidence="1">
    <location>
        <begin position="231"/>
        <end position="251"/>
    </location>
</feature>
<evidence type="ECO:0000256" key="1">
    <source>
        <dbReference type="SAM" id="MobiDB-lite"/>
    </source>
</evidence>
<organism evidence="2 3">
    <name type="scientific">[Kitasatospora] papulosa</name>
    <dbReference type="NCBI Taxonomy" id="1464011"/>
    <lineage>
        <taxon>Bacteria</taxon>
        <taxon>Bacillati</taxon>
        <taxon>Actinomycetota</taxon>
        <taxon>Actinomycetes</taxon>
        <taxon>Kitasatosporales</taxon>
        <taxon>Streptomycetaceae</taxon>
        <taxon>Streptomyces</taxon>
    </lineage>
</organism>
<gene>
    <name evidence="2" type="ORF">OG560_17625</name>
</gene>
<accession>A0ABZ1K3U5</accession>
<sequence length="263" mass="27091">MRKRTLARPRLDGAGWVTPYGLDPFSPIVYAGGTGEGGQGGTGQPAGEQGTGQPQGGTEQQGGTGTGQDPAGQQPGQQQPGQQQATSGPRNGEDQAAYATRLETELAAARAEAGKSRVTAKQRAADEARTELTQQLLGILDPSKTGQQATPEQLTQQVTDLSGDLKAARVELAAYRTAGREGANAERLLNSRAFADKLAALDPTDDQFAAQLKQAIADEVATDPGLYAAAPQGAQRSGAEFNGPPAERQPDNLTDAIAAAFGG</sequence>
<feature type="region of interest" description="Disordered" evidence="1">
    <location>
        <begin position="1"/>
        <end position="103"/>
    </location>
</feature>